<sequence>MPFRLLHVILLIWSMAALQGCAMFTQDPARNALPESYHAAEGAHGIVLESEDQLDLFGQWWLPNESQPRAVVLLVHGTIAHSGFYAPMANYFAAQGIAVFGIDLRGWGQSQGHGRNGVIGNYDEYLLDLKSAYIEVKARFPDLPVYLQGESMGGAIVLLSQIEKTAEVDGLILNAPAVRPGLSLGPVSSPHWLSNIGLWSLAQPGKLFPNMPAFYHGKLVEHIGIGLILKEEENQQNFHNDPYATHKALPLSYFTGLQNATTRVEKGLGQITVPVLIQQGTRDVLVPVKSSEYTLEHLASEDKTLLRYEKITHATLHDRRREEIWGDILEWISARQHNPPQAVAGDPVVDNRMQPDMPNR</sequence>
<evidence type="ECO:0000259" key="3">
    <source>
        <dbReference type="Pfam" id="PF12146"/>
    </source>
</evidence>
<gene>
    <name evidence="4" type="ORF">Y5S_03439</name>
</gene>
<name>A0A095SG30_9GAMM</name>
<accession>A0A095SG30</accession>
<evidence type="ECO:0000256" key="2">
    <source>
        <dbReference type="SAM" id="SignalP"/>
    </source>
</evidence>
<dbReference type="Pfam" id="PF12146">
    <property type="entry name" value="Hydrolase_4"/>
    <property type="match status" value="1"/>
</dbReference>
<dbReference type="AlphaFoldDB" id="A0A095SG30"/>
<dbReference type="InterPro" id="IPR051044">
    <property type="entry name" value="MAG_DAG_Lipase"/>
</dbReference>
<dbReference type="PROSITE" id="PS51257">
    <property type="entry name" value="PROKAR_LIPOPROTEIN"/>
    <property type="match status" value="1"/>
</dbReference>
<feature type="domain" description="Serine aminopeptidase S33" evidence="3">
    <location>
        <begin position="67"/>
        <end position="319"/>
    </location>
</feature>
<dbReference type="STRING" id="1177154.Y5S_03439"/>
<dbReference type="InterPro" id="IPR029058">
    <property type="entry name" value="AB_hydrolase_fold"/>
</dbReference>
<dbReference type="EMBL" id="ARXV01000019">
    <property type="protein sequence ID" value="KGD63284.1"/>
    <property type="molecule type" value="Genomic_DNA"/>
</dbReference>
<dbReference type="PANTHER" id="PTHR11614">
    <property type="entry name" value="PHOSPHOLIPASE-RELATED"/>
    <property type="match status" value="1"/>
</dbReference>
<feature type="signal peptide" evidence="2">
    <location>
        <begin position="1"/>
        <end position="22"/>
    </location>
</feature>
<protein>
    <submittedName>
        <fullName evidence="4">Acylglycerol lipase</fullName>
    </submittedName>
</protein>
<evidence type="ECO:0000313" key="4">
    <source>
        <dbReference type="EMBL" id="KGD63284.1"/>
    </source>
</evidence>
<proteinExistence type="predicted"/>
<keyword evidence="2" id="KW-0732">Signal</keyword>
<comment type="caution">
    <text evidence="4">The sequence shown here is derived from an EMBL/GenBank/DDBJ whole genome shotgun (WGS) entry which is preliminary data.</text>
</comment>
<dbReference type="SUPFAM" id="SSF53474">
    <property type="entry name" value="alpha/beta-Hydrolases"/>
    <property type="match status" value="1"/>
</dbReference>
<evidence type="ECO:0000313" key="5">
    <source>
        <dbReference type="Proteomes" id="UP000029444"/>
    </source>
</evidence>
<dbReference type="PATRIC" id="fig|1177154.3.peg.3449"/>
<keyword evidence="5" id="KW-1185">Reference proteome</keyword>
<dbReference type="eggNOG" id="COG2267">
    <property type="taxonomic scope" value="Bacteria"/>
</dbReference>
<dbReference type="OrthoDB" id="9806902at2"/>
<dbReference type="InterPro" id="IPR022742">
    <property type="entry name" value="Hydrolase_4"/>
</dbReference>
<feature type="chain" id="PRO_5001910959" evidence="2">
    <location>
        <begin position="23"/>
        <end position="360"/>
    </location>
</feature>
<dbReference type="Proteomes" id="UP000029444">
    <property type="component" value="Unassembled WGS sequence"/>
</dbReference>
<reference evidence="4 5" key="1">
    <citation type="submission" date="2012-09" db="EMBL/GenBank/DDBJ databases">
        <title>Genome Sequence of alkane-degrading Bacterium Alcanivorax sp. 19-m-6.</title>
        <authorList>
            <person name="Lai Q."/>
            <person name="Shao Z."/>
        </authorList>
    </citation>
    <scope>NUCLEOTIDE SEQUENCE [LARGE SCALE GENOMIC DNA]</scope>
    <source>
        <strain evidence="4 5">19-m-6</strain>
    </source>
</reference>
<dbReference type="RefSeq" id="WP_035234864.1">
    <property type="nucleotide sequence ID" value="NZ_ARXV01000019.1"/>
</dbReference>
<feature type="region of interest" description="Disordered" evidence="1">
    <location>
        <begin position="339"/>
        <end position="360"/>
    </location>
</feature>
<dbReference type="Gene3D" id="3.40.50.1820">
    <property type="entry name" value="alpha/beta hydrolase"/>
    <property type="match status" value="1"/>
</dbReference>
<dbReference type="InterPro" id="IPR000073">
    <property type="entry name" value="AB_hydrolase_1"/>
</dbReference>
<evidence type="ECO:0000256" key="1">
    <source>
        <dbReference type="SAM" id="MobiDB-lite"/>
    </source>
</evidence>
<organism evidence="4 5">
    <name type="scientific">Alcanivorax nanhaiticus</name>
    <dbReference type="NCBI Taxonomy" id="1177154"/>
    <lineage>
        <taxon>Bacteria</taxon>
        <taxon>Pseudomonadati</taxon>
        <taxon>Pseudomonadota</taxon>
        <taxon>Gammaproteobacteria</taxon>
        <taxon>Oceanospirillales</taxon>
        <taxon>Alcanivoracaceae</taxon>
        <taxon>Alcanivorax</taxon>
    </lineage>
</organism>
<dbReference type="PRINTS" id="PR00111">
    <property type="entry name" value="ABHYDROLASE"/>
</dbReference>